<sequence length="315" mass="34385">FTSLWWKVSRTFEKWIDYYSNVGEITVKLEVKPFSDQKNAYPFDEKIEQSTYDTQFCALMKALLQTKSQTFQTCKVTDPGSSYTVPNSNPPSQAVAIKATVTLPSTAITNTYTDSLLLEMLLKAQTEIGYKDLNMYLDTSDTSAKNLKVTVSGTVSPTLGPIAAAIQFQPVAKQKKDAAPAPYPYNEQTSKETAEPDFCGLFIALLSKETMAPPVTCIVNKVKPVAANSAAAEIDGTLTLPSNSKNNALTSASLKNILFAAQKNLGFEQLNMNINTKSPELFTITVTGTNSATRVRFTIHATMAISLLISWIVSS</sequence>
<evidence type="ECO:0000313" key="1">
    <source>
        <dbReference type="EMBL" id="KAL3313350.1"/>
    </source>
</evidence>
<dbReference type="AlphaFoldDB" id="A0ABD2Q141"/>
<evidence type="ECO:0000313" key="2">
    <source>
        <dbReference type="Proteomes" id="UP001626550"/>
    </source>
</evidence>
<comment type="caution">
    <text evidence="1">The sequence shown here is derived from an EMBL/GenBank/DDBJ whole genome shotgun (WGS) entry which is preliminary data.</text>
</comment>
<dbReference type="Proteomes" id="UP001626550">
    <property type="component" value="Unassembled WGS sequence"/>
</dbReference>
<feature type="non-terminal residue" evidence="1">
    <location>
        <position position="1"/>
    </location>
</feature>
<gene>
    <name evidence="1" type="ORF">Ciccas_008051</name>
</gene>
<accession>A0ABD2Q141</accession>
<dbReference type="EMBL" id="JBJKFK010001338">
    <property type="protein sequence ID" value="KAL3313350.1"/>
    <property type="molecule type" value="Genomic_DNA"/>
</dbReference>
<name>A0ABD2Q141_9PLAT</name>
<organism evidence="1 2">
    <name type="scientific">Cichlidogyrus casuarinus</name>
    <dbReference type="NCBI Taxonomy" id="1844966"/>
    <lineage>
        <taxon>Eukaryota</taxon>
        <taxon>Metazoa</taxon>
        <taxon>Spiralia</taxon>
        <taxon>Lophotrochozoa</taxon>
        <taxon>Platyhelminthes</taxon>
        <taxon>Monogenea</taxon>
        <taxon>Monopisthocotylea</taxon>
        <taxon>Dactylogyridea</taxon>
        <taxon>Ancyrocephalidae</taxon>
        <taxon>Cichlidogyrus</taxon>
    </lineage>
</organism>
<protein>
    <submittedName>
        <fullName evidence="1">Uncharacterized protein</fullName>
    </submittedName>
</protein>
<proteinExistence type="predicted"/>
<keyword evidence="2" id="KW-1185">Reference proteome</keyword>
<reference evidence="1 2" key="1">
    <citation type="submission" date="2024-11" db="EMBL/GenBank/DDBJ databases">
        <title>Adaptive evolution of stress response genes in parasites aligns with host niche diversity.</title>
        <authorList>
            <person name="Hahn C."/>
            <person name="Resl P."/>
        </authorList>
    </citation>
    <scope>NUCLEOTIDE SEQUENCE [LARGE SCALE GENOMIC DNA]</scope>
    <source>
        <strain evidence="1">EGGRZ-B1_66</strain>
        <tissue evidence="1">Body</tissue>
    </source>
</reference>